<comment type="similarity">
    <text evidence="1">Belongs to the 'phage' integrase family.</text>
</comment>
<evidence type="ECO:0000313" key="6">
    <source>
        <dbReference type="EMBL" id="ALO48268.1"/>
    </source>
</evidence>
<dbReference type="EMBL" id="CP013195">
    <property type="protein sequence ID" value="ALO48903.1"/>
    <property type="molecule type" value="Genomic_DNA"/>
</dbReference>
<dbReference type="PROSITE" id="PS51898">
    <property type="entry name" value="TYR_RECOMBINASE"/>
    <property type="match status" value="1"/>
</dbReference>
<accession>A0A0S2KIY6</accession>
<dbReference type="CDD" id="cd01188">
    <property type="entry name" value="INT_RitA_C_like"/>
    <property type="match status" value="1"/>
</dbReference>
<dbReference type="GO" id="GO:0015074">
    <property type="term" value="P:DNA integration"/>
    <property type="evidence" value="ECO:0007669"/>
    <property type="project" value="InterPro"/>
</dbReference>
<dbReference type="Proteomes" id="UP000056252">
    <property type="component" value="Chromosome"/>
</dbReference>
<dbReference type="GO" id="GO:0006310">
    <property type="term" value="P:DNA recombination"/>
    <property type="evidence" value="ECO:0007669"/>
    <property type="project" value="UniProtKB-KW"/>
</dbReference>
<keyword evidence="8" id="KW-1185">Reference proteome</keyword>
<dbReference type="Gene3D" id="1.10.443.10">
    <property type="entry name" value="Intergrase catalytic core"/>
    <property type="match status" value="1"/>
</dbReference>
<dbReference type="Gene3D" id="1.10.150.130">
    <property type="match status" value="1"/>
</dbReference>
<reference evidence="6" key="1">
    <citation type="submission" date="2015-11" db="EMBL/GenBank/DDBJ databases">
        <authorList>
            <person name="Zhang Y."/>
            <person name="Guo Z."/>
        </authorList>
    </citation>
    <scope>NUCLEOTIDE SEQUENCE [LARGE SCALE GENOMIC DNA]</scope>
    <source>
        <strain evidence="6">F0113</strain>
    </source>
</reference>
<organism evidence="6 8">
    <name type="scientific">Hoylesella enoeca</name>
    <dbReference type="NCBI Taxonomy" id="76123"/>
    <lineage>
        <taxon>Bacteria</taxon>
        <taxon>Pseudomonadati</taxon>
        <taxon>Bacteroidota</taxon>
        <taxon>Bacteroidia</taxon>
        <taxon>Bacteroidales</taxon>
        <taxon>Prevotellaceae</taxon>
        <taxon>Hoylesella</taxon>
    </lineage>
</organism>
<dbReference type="InterPro" id="IPR002104">
    <property type="entry name" value="Integrase_catalytic"/>
</dbReference>
<dbReference type="RefSeq" id="WP_025066716.1">
    <property type="nucleotide sequence ID" value="NZ_CP013195.1"/>
</dbReference>
<evidence type="ECO:0000256" key="2">
    <source>
        <dbReference type="ARBA" id="ARBA00023125"/>
    </source>
</evidence>
<dbReference type="STRING" id="76123.AS203_03145"/>
<evidence type="ECO:0000313" key="5">
    <source>
        <dbReference type="EMBL" id="ALO48207.1"/>
    </source>
</evidence>
<dbReference type="EMBL" id="CP013195">
    <property type="protein sequence ID" value="ALO48268.1"/>
    <property type="molecule type" value="Genomic_DNA"/>
</dbReference>
<evidence type="ECO:0000259" key="4">
    <source>
        <dbReference type="PROSITE" id="PS51898"/>
    </source>
</evidence>
<evidence type="ECO:0000313" key="8">
    <source>
        <dbReference type="Proteomes" id="UP000056252"/>
    </source>
</evidence>
<dbReference type="KEGG" id="peo:AS203_03520"/>
<gene>
    <name evidence="5" type="ORF">AS203_03145</name>
    <name evidence="6" type="ORF">AS203_03520</name>
    <name evidence="7" type="ORF">AS203_07275</name>
</gene>
<dbReference type="PANTHER" id="PTHR30349">
    <property type="entry name" value="PHAGE INTEGRASE-RELATED"/>
    <property type="match status" value="1"/>
</dbReference>
<dbReference type="SUPFAM" id="SSF56349">
    <property type="entry name" value="DNA breaking-rejoining enzymes"/>
    <property type="match status" value="1"/>
</dbReference>
<proteinExistence type="inferred from homology"/>
<dbReference type="InterPro" id="IPR011010">
    <property type="entry name" value="DNA_brk_join_enz"/>
</dbReference>
<dbReference type="GO" id="GO:0003677">
    <property type="term" value="F:DNA binding"/>
    <property type="evidence" value="ECO:0007669"/>
    <property type="project" value="UniProtKB-KW"/>
</dbReference>
<dbReference type="EMBL" id="CP013195">
    <property type="protein sequence ID" value="ALO48207.1"/>
    <property type="molecule type" value="Genomic_DNA"/>
</dbReference>
<dbReference type="KEGG" id="peo:AS203_03145"/>
<keyword evidence="3" id="KW-0233">DNA recombination</keyword>
<dbReference type="InterPro" id="IPR050090">
    <property type="entry name" value="Tyrosine_recombinase_XerCD"/>
</dbReference>
<evidence type="ECO:0000256" key="1">
    <source>
        <dbReference type="ARBA" id="ARBA00008857"/>
    </source>
</evidence>
<evidence type="ECO:0000313" key="7">
    <source>
        <dbReference type="EMBL" id="ALO48903.1"/>
    </source>
</evidence>
<keyword evidence="2" id="KW-0238">DNA-binding</keyword>
<dbReference type="PANTHER" id="PTHR30349:SF41">
    <property type="entry name" value="INTEGRASE_RECOMBINASE PROTEIN MJ0367-RELATED"/>
    <property type="match status" value="1"/>
</dbReference>
<protein>
    <recommendedName>
        <fullName evidence="4">Tyr recombinase domain-containing protein</fullName>
    </recommendedName>
</protein>
<reference evidence="8" key="2">
    <citation type="submission" date="2015-11" db="EMBL/GenBank/DDBJ databases">
        <authorList>
            <person name="Holder M.E."/>
            <person name="Ajami N.J."/>
            <person name="Petrosino J.F."/>
        </authorList>
    </citation>
    <scope>NUCLEOTIDE SEQUENCE [LARGE SCALE GENOMIC DNA]</scope>
    <source>
        <strain evidence="8">F0113</strain>
    </source>
</reference>
<name>A0A0S2KIY6_9BACT</name>
<dbReference type="Pfam" id="PF00589">
    <property type="entry name" value="Phage_integrase"/>
    <property type="match status" value="1"/>
</dbReference>
<dbReference type="InterPro" id="IPR013762">
    <property type="entry name" value="Integrase-like_cat_sf"/>
</dbReference>
<sequence length="413" mass="47760">MTFLELRHQVEDALKTSGYSKGTLKSTKCVFNHLQHYLEKGQNFELTHELASQFLLEKNGTLDWDALTKSQKGSVRCVEYLTTWLESKELRKSKKRRRKIPFEGKLGQSFEDFLLRESHTKHPATLKHHRTRLSHLYLYLYERNMVCMDITTEIMIGFLAHLDNIKTIAERDNHIISIRAFMKFLCERKELQDCSYERWINLLRLKRPVSKKIPSVYTQEEVERIIASIDRISTIGKRNYAMILLCARYGLRAIDVVGMRFCNIDWDTNEIRVRQQKTDKEITLPLSEEVGCALIDYIKNGRPSANTPYLFIKHSAPYGALSSGVMALNVSTYMRRAGIDSTGKRTGSHILRHSLASNLLKANEQLPVISEILGHKSTESTKSYLKVDLDRLRQCALDVPFVSSLFYDNLYGK</sequence>
<dbReference type="OrthoDB" id="9785687at2"/>
<dbReference type="AlphaFoldDB" id="A0A0S2KIY6"/>
<dbReference type="KEGG" id="peo:AS203_07275"/>
<dbReference type="InterPro" id="IPR010998">
    <property type="entry name" value="Integrase_recombinase_N"/>
</dbReference>
<evidence type="ECO:0000256" key="3">
    <source>
        <dbReference type="ARBA" id="ARBA00023172"/>
    </source>
</evidence>
<feature type="domain" description="Tyr recombinase" evidence="4">
    <location>
        <begin position="212"/>
        <end position="397"/>
    </location>
</feature>